<sequence length="71" mass="7593">MIVAALAETYLLAGRIEFFVLREPSAAHETLLPALQAAGEADDAMPWSAITAYMAFIPSWAENRDGAPLSA</sequence>
<organism evidence="1 2">
    <name type="scientific">Streptomyces lancefieldiae</name>
    <dbReference type="NCBI Taxonomy" id="3075520"/>
    <lineage>
        <taxon>Bacteria</taxon>
        <taxon>Bacillati</taxon>
        <taxon>Actinomycetota</taxon>
        <taxon>Actinomycetes</taxon>
        <taxon>Kitasatosporales</taxon>
        <taxon>Streptomycetaceae</taxon>
        <taxon>Streptomyces</taxon>
    </lineage>
</organism>
<evidence type="ECO:0000313" key="1">
    <source>
        <dbReference type="EMBL" id="MDT0613390.1"/>
    </source>
</evidence>
<dbReference type="EMBL" id="JAVRFH010000027">
    <property type="protein sequence ID" value="MDT0613390.1"/>
    <property type="molecule type" value="Genomic_DNA"/>
</dbReference>
<dbReference type="RefSeq" id="WP_311575660.1">
    <property type="nucleotide sequence ID" value="NZ_JAVRFH010000027.1"/>
</dbReference>
<name>A0ABU3AT80_9ACTN</name>
<reference evidence="1" key="1">
    <citation type="submission" date="2024-05" db="EMBL/GenBank/DDBJ databases">
        <title>30 novel species of actinomycetes from the DSMZ collection.</title>
        <authorList>
            <person name="Nouioui I."/>
        </authorList>
    </citation>
    <scope>NUCLEOTIDE SEQUENCE</scope>
    <source>
        <strain evidence="1">DSM 40712</strain>
    </source>
</reference>
<evidence type="ECO:0000313" key="2">
    <source>
        <dbReference type="Proteomes" id="UP001180724"/>
    </source>
</evidence>
<keyword evidence="2" id="KW-1185">Reference proteome</keyword>
<accession>A0ABU3AT80</accession>
<proteinExistence type="predicted"/>
<protein>
    <submittedName>
        <fullName evidence="1">Uncharacterized protein</fullName>
    </submittedName>
</protein>
<comment type="caution">
    <text evidence="1">The sequence shown here is derived from an EMBL/GenBank/DDBJ whole genome shotgun (WGS) entry which is preliminary data.</text>
</comment>
<dbReference type="Proteomes" id="UP001180724">
    <property type="component" value="Unassembled WGS sequence"/>
</dbReference>
<gene>
    <name evidence="1" type="ORF">RM812_24670</name>
</gene>